<name>A0AAE8YXK4_9CAUD</name>
<proteinExistence type="predicted"/>
<dbReference type="Proteomes" id="UP000827544">
    <property type="component" value="Segment"/>
</dbReference>
<dbReference type="EMBL" id="OK499992">
    <property type="protein sequence ID" value="UGO50884.1"/>
    <property type="molecule type" value="Genomic_DNA"/>
</dbReference>
<keyword evidence="2" id="KW-1185">Reference proteome</keyword>
<gene>
    <name evidence="1" type="ORF">NATE_31</name>
</gene>
<accession>A0AAE8YXK4</accession>
<reference evidence="1" key="1">
    <citation type="submission" date="2021-10" db="EMBL/GenBank/DDBJ databases">
        <authorList>
            <person name="Lavering E.D."/>
            <person name="James R."/>
            <person name="Fairholm J.D."/>
            <person name="Ogilvie B.H."/>
            <person name="Thurgood T.L."/>
            <person name="Robison R.A."/>
            <person name="Grose J.H."/>
        </authorList>
    </citation>
    <scope>NUCLEOTIDE SEQUENCE</scope>
</reference>
<evidence type="ECO:0000313" key="1">
    <source>
        <dbReference type="EMBL" id="UGO50884.1"/>
    </source>
</evidence>
<organism evidence="1 2">
    <name type="scientific">Bacillus phage vB_BanS_Nate</name>
    <dbReference type="NCBI Taxonomy" id="2894788"/>
    <lineage>
        <taxon>Viruses</taxon>
        <taxon>Duplodnaviria</taxon>
        <taxon>Heunggongvirae</taxon>
        <taxon>Uroviricota</taxon>
        <taxon>Caudoviricetes</taxon>
        <taxon>Joanripponvirinae</taxon>
        <taxon>Natevirus</taxon>
        <taxon>Natevirus nate</taxon>
    </lineage>
</organism>
<evidence type="ECO:0000313" key="2">
    <source>
        <dbReference type="Proteomes" id="UP000827544"/>
    </source>
</evidence>
<sequence>MGGRKMITFEEAVTLLEASMEIVLECDGYDYDVAPADYFVGGDDMEGYISDVLGNVVYDSAEIILRKSIDFLGRDGKEVGIRV</sequence>
<protein>
    <submittedName>
        <fullName evidence="1">Uncharacterized protein</fullName>
    </submittedName>
</protein>